<protein>
    <recommendedName>
        <fullName evidence="3">Lipoprotein</fullName>
    </recommendedName>
</protein>
<evidence type="ECO:0008006" key="3">
    <source>
        <dbReference type="Google" id="ProtNLM"/>
    </source>
</evidence>
<evidence type="ECO:0000313" key="2">
    <source>
        <dbReference type="Proteomes" id="UP001238805"/>
    </source>
</evidence>
<dbReference type="RefSeq" id="WP_284874006.1">
    <property type="nucleotide sequence ID" value="NZ_CP126970.1"/>
</dbReference>
<proteinExistence type="predicted"/>
<accession>A0ABY8VK06</accession>
<dbReference type="Proteomes" id="UP001238805">
    <property type="component" value="Chromosome"/>
</dbReference>
<dbReference type="PROSITE" id="PS51257">
    <property type="entry name" value="PROKAR_LIPOPROTEIN"/>
    <property type="match status" value="1"/>
</dbReference>
<organism evidence="1 2">
    <name type="scientific">Corynebacterium suedekumii</name>
    <dbReference type="NCBI Taxonomy" id="3049801"/>
    <lineage>
        <taxon>Bacteria</taxon>
        <taxon>Bacillati</taxon>
        <taxon>Actinomycetota</taxon>
        <taxon>Actinomycetes</taxon>
        <taxon>Mycobacteriales</taxon>
        <taxon>Corynebacteriaceae</taxon>
        <taxon>Corynebacterium</taxon>
    </lineage>
</organism>
<name>A0ABY8VK06_9CORY</name>
<evidence type="ECO:0000313" key="1">
    <source>
        <dbReference type="EMBL" id="WIM69412.1"/>
    </source>
</evidence>
<reference evidence="1 2" key="1">
    <citation type="submission" date="2023-05" db="EMBL/GenBank/DDBJ databases">
        <title>Corynebacterium suedekumii sp. nov. and Corynebacterium breve sp. nov. isolated from raw cow's milk.</title>
        <authorList>
            <person name="Baer M.K."/>
            <person name="Mehl L."/>
            <person name="Hellmuth R."/>
            <person name="Marke G."/>
            <person name="Lipski A."/>
        </authorList>
    </citation>
    <scope>NUCLEOTIDE SEQUENCE [LARGE SCALE GENOMIC DNA]</scope>
    <source>
        <strain evidence="1 2">LM112</strain>
    </source>
</reference>
<sequence length="189" mass="20271">MIPGPRRAALTADVLGAALTLTACGNLVTADVRGESALSLNEAGEVLLHVDTCDYRLNGVGVYEGREKLPGSEENVLMGELAADRSQNGRVTVNLQSLEPPWEATDPVAMRESDDLIYIVIPTPDRTVAGRDEAIPQVAATMTQLRALKPGEVLINEYSHERATELKNSDIIDEIGIPAEDLRAECPPG</sequence>
<dbReference type="EMBL" id="CP126970">
    <property type="protein sequence ID" value="WIM69412.1"/>
    <property type="molecule type" value="Genomic_DNA"/>
</dbReference>
<keyword evidence="2" id="KW-1185">Reference proteome</keyword>
<gene>
    <name evidence="1" type="ORF">QP029_09110</name>
</gene>